<dbReference type="InterPro" id="IPR036291">
    <property type="entry name" value="NAD(P)-bd_dom_sf"/>
</dbReference>
<evidence type="ECO:0000259" key="1">
    <source>
        <dbReference type="Pfam" id="PF01370"/>
    </source>
</evidence>
<reference evidence="2" key="2">
    <citation type="submission" date="2020-09" db="EMBL/GenBank/DDBJ databases">
        <authorList>
            <person name="Sun Q."/>
            <person name="Zhou Y."/>
        </authorList>
    </citation>
    <scope>NUCLEOTIDE SEQUENCE</scope>
    <source>
        <strain evidence="2">CGMCC 1.12195</strain>
    </source>
</reference>
<protein>
    <recommendedName>
        <fullName evidence="1">NAD-dependent epimerase/dehydratase domain-containing protein</fullName>
    </recommendedName>
</protein>
<dbReference type="Pfam" id="PF01370">
    <property type="entry name" value="Epimerase"/>
    <property type="match status" value="1"/>
</dbReference>
<dbReference type="Proteomes" id="UP000660862">
    <property type="component" value="Unassembled WGS sequence"/>
</dbReference>
<feature type="domain" description="NAD-dependent epimerase/dehydratase" evidence="1">
    <location>
        <begin position="8"/>
        <end position="221"/>
    </location>
</feature>
<dbReference type="GO" id="GO:0005737">
    <property type="term" value="C:cytoplasm"/>
    <property type="evidence" value="ECO:0007669"/>
    <property type="project" value="TreeGrafter"/>
</dbReference>
<comment type="caution">
    <text evidence="2">The sequence shown here is derived from an EMBL/GenBank/DDBJ whole genome shotgun (WGS) entry which is preliminary data.</text>
</comment>
<accession>A0A917I0N5</accession>
<dbReference type="AlphaFoldDB" id="A0A917I0N5"/>
<dbReference type="RefSeq" id="WP_188507835.1">
    <property type="nucleotide sequence ID" value="NZ_BMER01000005.1"/>
</dbReference>
<evidence type="ECO:0000313" key="3">
    <source>
        <dbReference type="Proteomes" id="UP000660862"/>
    </source>
</evidence>
<reference evidence="2" key="1">
    <citation type="journal article" date="2014" name="Int. J. Syst. Evol. Microbiol.">
        <title>Complete genome sequence of Corynebacterium casei LMG S-19264T (=DSM 44701T), isolated from a smear-ripened cheese.</title>
        <authorList>
            <consortium name="US DOE Joint Genome Institute (JGI-PGF)"/>
            <person name="Walter F."/>
            <person name="Albersmeier A."/>
            <person name="Kalinowski J."/>
            <person name="Ruckert C."/>
        </authorList>
    </citation>
    <scope>NUCLEOTIDE SEQUENCE</scope>
    <source>
        <strain evidence="2">CGMCC 1.12195</strain>
    </source>
</reference>
<dbReference type="PANTHER" id="PTHR48079:SF6">
    <property type="entry name" value="NAD(P)-BINDING DOMAIN-CONTAINING PROTEIN-RELATED"/>
    <property type="match status" value="1"/>
</dbReference>
<name>A0A917I0N5_9SPHI</name>
<evidence type="ECO:0000313" key="2">
    <source>
        <dbReference type="EMBL" id="GGG99842.1"/>
    </source>
</evidence>
<proteinExistence type="predicted"/>
<dbReference type="GO" id="GO:0004029">
    <property type="term" value="F:aldehyde dehydrogenase (NAD+) activity"/>
    <property type="evidence" value="ECO:0007669"/>
    <property type="project" value="TreeGrafter"/>
</dbReference>
<dbReference type="Gene3D" id="3.40.50.720">
    <property type="entry name" value="NAD(P)-binding Rossmann-like Domain"/>
    <property type="match status" value="1"/>
</dbReference>
<keyword evidence="3" id="KW-1185">Reference proteome</keyword>
<dbReference type="PANTHER" id="PTHR48079">
    <property type="entry name" value="PROTEIN YEEZ"/>
    <property type="match status" value="1"/>
</dbReference>
<organism evidence="2 3">
    <name type="scientific">Parapedobacter pyrenivorans</name>
    <dbReference type="NCBI Taxonomy" id="1305674"/>
    <lineage>
        <taxon>Bacteria</taxon>
        <taxon>Pseudomonadati</taxon>
        <taxon>Bacteroidota</taxon>
        <taxon>Sphingobacteriia</taxon>
        <taxon>Sphingobacteriales</taxon>
        <taxon>Sphingobacteriaceae</taxon>
        <taxon>Parapedobacter</taxon>
    </lineage>
</organism>
<sequence length="298" mass="32249">MADHTSQVFITGITGYIGGSVATKLQAMGYQVRGLVRRESDLQWLRSQGMDGLVGTIHQTDIVAAAVSRANIIIHTADSADDPYAVDTFLRLLEGTGKTFLFTSGSAILGGKENGEANPFAYTEDFPLEPRLEMASRVLINSAILRSAQRGVRSIVMVPTMVYGEGLGRKKESIQLPALVAYSKEKGHGVYFGTGANIWSNLHIEDLADLYILALQRAKAGSIYYAENGWSTLKNLAENISARLGLQPARSVSIQEAVDRFGPAGGYFGFGSNSFCSADKARRELGWAPQYSSIVPFI</sequence>
<dbReference type="InterPro" id="IPR001509">
    <property type="entry name" value="Epimerase_deHydtase"/>
</dbReference>
<dbReference type="InterPro" id="IPR051783">
    <property type="entry name" value="NAD(P)-dependent_oxidoreduct"/>
</dbReference>
<dbReference type="SUPFAM" id="SSF51735">
    <property type="entry name" value="NAD(P)-binding Rossmann-fold domains"/>
    <property type="match status" value="1"/>
</dbReference>
<dbReference type="EMBL" id="BMER01000005">
    <property type="protein sequence ID" value="GGG99842.1"/>
    <property type="molecule type" value="Genomic_DNA"/>
</dbReference>
<gene>
    <name evidence="2" type="ORF">GCM10007415_39620</name>
</gene>